<organism evidence="1 2">
    <name type="scientific">Grifola frondosa</name>
    <name type="common">Maitake</name>
    <name type="synonym">Polyporus frondosus</name>
    <dbReference type="NCBI Taxonomy" id="5627"/>
    <lineage>
        <taxon>Eukaryota</taxon>
        <taxon>Fungi</taxon>
        <taxon>Dikarya</taxon>
        <taxon>Basidiomycota</taxon>
        <taxon>Agaricomycotina</taxon>
        <taxon>Agaricomycetes</taxon>
        <taxon>Polyporales</taxon>
        <taxon>Grifolaceae</taxon>
        <taxon>Grifola</taxon>
    </lineage>
</organism>
<evidence type="ECO:0000313" key="1">
    <source>
        <dbReference type="EMBL" id="OBZ67200.1"/>
    </source>
</evidence>
<gene>
    <name evidence="1" type="ORF">A0H81_13002</name>
</gene>
<evidence type="ECO:0000313" key="2">
    <source>
        <dbReference type="Proteomes" id="UP000092993"/>
    </source>
</evidence>
<dbReference type="Proteomes" id="UP000092993">
    <property type="component" value="Unassembled WGS sequence"/>
</dbReference>
<keyword evidence="2" id="KW-1185">Reference proteome</keyword>
<protein>
    <submittedName>
        <fullName evidence="1">Uncharacterized protein</fullName>
    </submittedName>
</protein>
<dbReference type="AlphaFoldDB" id="A0A1C7LR99"/>
<comment type="caution">
    <text evidence="1">The sequence shown here is derived from an EMBL/GenBank/DDBJ whole genome shotgun (WGS) entry which is preliminary data.</text>
</comment>
<dbReference type="EMBL" id="LUGG01000025">
    <property type="protein sequence ID" value="OBZ67200.1"/>
    <property type="molecule type" value="Genomic_DNA"/>
</dbReference>
<reference evidence="1 2" key="1">
    <citation type="submission" date="2016-03" db="EMBL/GenBank/DDBJ databases">
        <title>Whole genome sequencing of Grifola frondosa 9006-11.</title>
        <authorList>
            <person name="Min B."/>
            <person name="Park H."/>
            <person name="Kim J.-G."/>
            <person name="Cho H."/>
            <person name="Oh Y.-L."/>
            <person name="Kong W.-S."/>
            <person name="Choi I.-G."/>
        </authorList>
    </citation>
    <scope>NUCLEOTIDE SEQUENCE [LARGE SCALE GENOMIC DNA]</scope>
    <source>
        <strain evidence="1 2">9006-11</strain>
    </source>
</reference>
<name>A0A1C7LR99_GRIFR</name>
<dbReference type="OrthoDB" id="3270129at2759"/>
<proteinExistence type="predicted"/>
<accession>A0A1C7LR99</accession>
<sequence>MRWSPILEAGSSSSIVAMSFIKASNLVFARDLWPSQIGRPIRDHDDADTLPMWRVMPHDFDELCGWAVVEGDTSAHEGARRTVVVYDPLVHQGRNGSMCQVTVRLQGFIESVNLNPLGNWSGRDHDAPGAVQFVTLSGGGFVPPFLAQQDVMCNLRALVMGALGIQSGYAAAESGVIELKRRVFTRDVVRLSAASELKANVRAVMDSHNAHTDRFGMEEGASGFYYDMDPTYVAVPETPEPSTHEDEDVELDDMLEDF</sequence>